<dbReference type="Proteomes" id="UP000501937">
    <property type="component" value="Segment"/>
</dbReference>
<reference evidence="9" key="1">
    <citation type="submission" date="2016-12" db="EMBL/GenBank/DDBJ databases">
        <title>Multiple viral infections in Agaricus bisporus - Characterisation of 18 unique RNA viruses and 8 ORFans identified by deep sequencing.</title>
        <authorList>
            <person name="Deakin G."/>
            <person name="Dobbs E."/>
            <person name="Jones I.M."/>
            <person name="Grogan H.M."/>
            <person name="Burton K.S."/>
        </authorList>
    </citation>
    <scope>NUCLEOTIDE SEQUENCE [LARGE SCALE GENOMIC DNA]</scope>
    <source>
        <strain evidence="9">AbEV1-2990</strain>
    </source>
</reference>
<keyword evidence="10" id="KW-1185">Reference proteome</keyword>
<dbReference type="PANTHER" id="PTHR48050:SF13">
    <property type="entry name" value="STEROL 3-BETA-GLUCOSYLTRANSFERASE UGT80A2"/>
    <property type="match status" value="1"/>
</dbReference>
<dbReference type="GO" id="GO:0016757">
    <property type="term" value="F:glycosyltransferase activity"/>
    <property type="evidence" value="ECO:0007669"/>
    <property type="project" value="UniProtKB-ARBA"/>
</dbReference>
<dbReference type="InterPro" id="IPR050426">
    <property type="entry name" value="Glycosyltransferase_28"/>
</dbReference>
<dbReference type="GO" id="GO:0003968">
    <property type="term" value="F:RNA-directed RNA polymerase activity"/>
    <property type="evidence" value="ECO:0007669"/>
    <property type="project" value="UniProtKB-KW"/>
</dbReference>
<proteinExistence type="predicted"/>
<dbReference type="GO" id="GO:0005524">
    <property type="term" value="F:ATP binding"/>
    <property type="evidence" value="ECO:0007669"/>
    <property type="project" value="UniProtKB-KW"/>
</dbReference>
<keyword evidence="5" id="KW-0067">ATP-binding</keyword>
<keyword evidence="5" id="KW-0547">Nucleotide-binding</keyword>
<dbReference type="KEGG" id="vg:65101970"/>
<dbReference type="SUPFAM" id="SSF56672">
    <property type="entry name" value="DNA/RNA polymerases"/>
    <property type="match status" value="1"/>
</dbReference>
<dbReference type="RefSeq" id="YP_010086750.1">
    <property type="nucleotide sequence ID" value="NC_055468.1"/>
</dbReference>
<dbReference type="Gene3D" id="3.40.50.300">
    <property type="entry name" value="P-loop containing nucleotide triphosphate hydrolases"/>
    <property type="match status" value="2"/>
</dbReference>
<dbReference type="InterPro" id="IPR010610">
    <property type="entry name" value="EryCIII-like_C"/>
</dbReference>
<dbReference type="InterPro" id="IPR007094">
    <property type="entry name" value="RNA-dir_pol_PSvirus"/>
</dbReference>
<feature type="region of interest" description="Disordered" evidence="7">
    <location>
        <begin position="864"/>
        <end position="904"/>
    </location>
</feature>
<dbReference type="GO" id="GO:0016787">
    <property type="term" value="F:hydrolase activity"/>
    <property type="evidence" value="ECO:0007669"/>
    <property type="project" value="UniProtKB-KW"/>
</dbReference>
<sequence>MNSLAKVETYHTHTRGGGVPSKIRCYTSFKKTLTAIQRNKHCLGLQIDEDFPKTVKMSDPVDEYADRIKLIVGATGVTEVKHKYSHMVGGAVYFKEAMKISGLTREELLSEILQTVRSKFVCLFECHKQDDPINMVMELGNEILNNLPEDDDENIDSLCETISDLYLGEYNSYDYEEEEHEHCEDEMELLDDIYNDVAAYFEVSDMYDTPFTPEQCLELLKQFDEPITSSVDILKLHLNVKHLPKLVNVAYCANCEMEAILGHNHKNVLTNCICLNCYKELTIKPLGKIGSTVPDPMSLTEYLDNGNSISGAFENIAQEHDLRVVVQALSRLNAKLITLHEPIDNLTKSYLKKLAPELVFARGKGSLVGNTLLDNLTIGLTANLHNSGETTLLISEHPPPSPAYINWNRWPDSNQNYGFRNTVVSIDRIVAGFKLLSQLEVDCSVVFCLPTGIAGVTDYDTTTNIRFDRSNNSCLMTHDMRTEVHYINSTHKMLLFNANIMSINDKLFVISRQTYDSICVVTVRRVVTFKDWTIYNPDLRNTFTIPTITYNSALGLVGAPIVVIKTVKLHKELLTTLITRNLTGNVSAKELAEYGLGFAHSKYNLFDKSFSHYDVSAQMIMDHVFISVLLCTRATNKRRALLNSATPDLTGILNLIGYNSLGYLAATIKKMLDKNSTITALNDFFTNNNSVLTEYANDPVWDEIESWTHTATNENIQLITHYETPLGCCHTDIHNDSCGCCGLGNSTFRCTHCANTPAQLIETLNIVVEEKIEPSEQVKTRNEKIFDYNGIPARKAVLPCVELSDGSHEHTCVVCNNRYKHTHNHESSMHPLFVGDCPWCEPELTTKNKGEKIDYLDSNNNINKPVKTDANVPNKPITPGPAKLLNDVPEKTERTPESTVPETPWGNSNRLSVLYSQLSQATSVHFAELIYSKGARFVNLYTITNEKQSLILYCPFGTHVVTPQSFVVKDTMPVANSGLDTCAYDALNFFYQNRSTIEDFKAVSKTDNFWSNDEIISVAELKKLNVVVLSKQSGIIHKATNSDEFAVIVHNDFLDKPGAHWTPAKVSQISNCTITPVWTLNADLEQYNKMSNMKYKKHYDLVKLDIEQLLTVNLEIVKISTNTLELLRHAKPNIVVDVKHGHEFLQTTSLSQDSMELETVEIPVKFSALMNLLNDSSKTVLEHDKLTRHYNVALTNTIDELYEAEITEAIRIFLKCKFGANITNYHKMRVIKRFDDLIELENLDLPKLKVGDIIHLSHQSNMIAVPILKTRHNTLVVKITGVRVGVQLLFGITKESAGSMIRRIFGLLRVPKLSNKLFEQLSNTECVLAVPGAGKTYEILNSYNAGDCIIAMTSHNKSSIYRRAKEMKKIVNVKSLEKFLSEGKKYKTVYLDECTLVKPFDGVLVLTLCDKMYAYGDNNQIPFVDMSQSAGTREVKNITDVVKPEKIETKLLSRRFGPSLVSELSPLIPGIMCHPSVEHDTDIRFANYEKNSIQVTAEIENNVRNFKPNVVLVFFQAKKAFWLKRLHPIVVETVHSYQGNEADNVVVIQEPNESTFGICADKKYVISAASRAVKHLFWISIGMYQHNKGLSSRVYTLSPQRGGGIHKTFNAILDNITGVEMVSNTGTMIDADKFNASKSAYEDKYGVKVSLANNSDGQSLEVRKVGILMVRFDIVNGVATTSYDRLNMVTSKDLSDLNELLKPAVIQCDKFDTKFNTTIDSQQADIITFNMQLSALHSACASTQVTFYNDSTEVSIICRTTHNKFRISLSLNDDYCLKVQPMIIGRNFETHVHNVLTTLGYQDGSEEYPFSPAEPIKTTVINHTFNQIMNYLKTVVPDIIEQKMSDSKKFLNKICELTKENEMVLLHNHETGCYVVKTPINYKCVTPKCTYNTNAYNALMIFLNATSFKTSAMTILRLLTKSLIGSRTDNGIEGLMLPWHYHKTHATKAFKHYIDKSALLYMTSKIGEKRTIYVTEQNRDKIMNMVRDAGIDVNVNIHRFCPSLPLGVEIVGVLMVLSLDKSKQDRKIKIYGPHAGVLAANGFLNLQKVRDYHELSTYELHAVDDRMLSSVKNSVSEALKKKQFDNTNTEKDDAFIKALETPNEINYAALYGYDYNLITNSNLLTDLSEFETVKLITDLDSIEQCTEGSPTFVDNPMWQFTFKIPKILNALIQTGADENKLLSYDSTFVGLGAVVGDIEQGVSKQLYSQLAGFVLRDQITLTVPRLNSSMIDGEVNVTSQEITVSRKLFRDCGLRLLRENHDIDSLLKHVRTKQHATYYSDSGSYRQYKETPGAAMDLCLAVYLRYNNKFTELFDTIKWLQPETVKQEGIFELLLDNLGSSAKEMVLNVVSKLSGIAGMNLPQKDFIKTIWKVVRNMAFHQEDMFTETMSVMNVEERISTRRLLMRGTKQILMTSGAASIDEGANKVTLQSKYLHKLFSNMSTLMQSVSARHDPVTLMKDFTKPKSICCICIGSFGDITNHLQVANMAVHEGVKVSLIFPDSYLDQVRSIADSKVTLVPQRFSVDNHIKLLNELRTDNLEVLMTAYTEEKGALLYNDFDYKILKPDLVVGTCLTVQGPIIAKKFNANYLELNALPWNLVRAENKRFDSLKNVLYRGYRAMQLETIIKQYAIAGLQNPTPQDIISENYTSVNVIDPIFGLVAEKENHSVVGFLPFKYTNSKTILTTKTCVLTLGSMKTKQHANKLISVAKKLLSFGEHVTIVEGGVKFNKEFIDRSDKLQIVSNVDYTSQLVHCKLMLHHCGSGTTHTAMLAGLPQILLPVDFDQPQWAGALNKKGYGVYADELLNMELDDFTHWFNVTLEKTKNDSNKMIRHTATNIAHALKLTDNAITDSVTLTTDITIEEEAIIRDNIHKCNLHKCKPLETMSVLINTCCGERKRHCVIGETEECYIIVNSTHYPDHRIGWNRKQHIAIQPIMPIPVLRGHYEIATLGYHAHGMCEANSESPPNFYIKPNQVSEFNKSIDWIDLVRLHNGRWSNRGVFGIEPRTGICNCCHRSMWLLRSQNEKLCTSCHIQINWPQFTFTDSVSTTKTDNFKAKSRAGHIIFELSKLQESHVLLDPKGNSNCVPNCLRAVAKYSTKVSSTINNAFIDFEIGEFTSIEKIIQICRFMRVDIQVDHPNVKTGGRLLHNLEFDKTPKLRLLITGEREQHCTLTAAIKIPAAQKSITLIETENPCDDMNSLITTDLIDNADMDFNQILKTNLKTFRSTKYTDVIAKTTDGKLNIYGRRNLLVEANIVFRKFKSHEMYFGELPESFNRFEDRILCVPTRTGNVIGLVTRLNNTEKQLIVLTGQRPLPVVNYVIDASVSITKVKKHKKLIKNDTVTVGAFNEKSRRELSTIYPGISVNRNCQKVVISSLDTRNHHLYSEWNEMHTLLNRNTMGETLIELYGKLDGATVPTLVDSNLTQSICEQFSRTTRDQIFRFGWDQKPTVETWTRDKPTGLFLEEQGFTSPENERYVLDYEQFKDISELNDTETMNKLISCDLIGYISLKNCVKYFEIIKSTEDIVAFTGVDKNELNRELIDYDEASLTVTCGPIWKGGLPEITTMDSLNRTVFVRPEDIKESNGELTLVWFRSNCLILTTFVWKKKVRGGSYGQKQDLEDRKQNIDSDNNKLYWFNEEIEERLEHRGAESWIDKGSKPKNTQLPALAANEVELDALCSVFNDGMRGYDGKTFVASEPANKKFLMFTEPDTPNFVCHETGEGPEIGTEVMDIIDDVDLADHVTRLAPKTGIIKSHEVPGRIVTNTKTTMVKYPEMSKPVITKGVYQTFNAVSSRLHSVVKYRKHKMDVVSEFDRCANCYFVPNYQHVLDEFKNDPITYNVNNIVDWVNRRKNSSVVAAELIELMQTGWFNHPINSVKVHSKLESLLKEDEIGYQYGQQKIRIIVHQTYAICAIFADIFLQAKERFKQLLGEKCVYADGFTLEELAARMRLIKSDKPLWVFERDFTKQDRQTDEDLINFEMYVYKQLGVHDDVISFWRKTHENWFYKGTDLSGSLSWMRLTGQCTTALGNAITNMVVNSRTYQEYEQNIKIMLLLGDDNSMISDCEINVHNSRKISRDYYNMESKDFCKKHTGIFLRMILHQQQDGSMSVCPDFLRLRRRYEVTNGVHKMGDEELKLRGLSYLYMLGRNKVTEEAVTSLGYNDELLPTYYNFEEAVMAVATNNGMTNDAARNEFNLLIDMIKANKSYDVDYVVTSSQIR</sequence>
<organism evidence="9">
    <name type="scientific">Agaricus bisporus endornavirus 1</name>
    <dbReference type="NCBI Taxonomy" id="1945738"/>
    <lineage>
        <taxon>Viruses</taxon>
        <taxon>Riboviria</taxon>
        <taxon>Orthornavirae</taxon>
        <taxon>Kitrinoviricota</taxon>
        <taxon>Alsuviricetes</taxon>
        <taxon>Martellivirales</taxon>
        <taxon>Endornaviridae</taxon>
        <taxon>Alphaendornavirus</taxon>
        <taxon>Alphaendornavirus agarici</taxon>
    </lineage>
</organism>
<dbReference type="InterPro" id="IPR027351">
    <property type="entry name" value="(+)RNA_virus_helicase_core_dom"/>
</dbReference>
<evidence type="ECO:0000256" key="4">
    <source>
        <dbReference type="ARBA" id="ARBA00022801"/>
    </source>
</evidence>
<evidence type="ECO:0000256" key="3">
    <source>
        <dbReference type="ARBA" id="ARBA00022695"/>
    </source>
</evidence>
<evidence type="ECO:0000256" key="6">
    <source>
        <dbReference type="ARBA" id="ARBA00022953"/>
    </source>
</evidence>
<protein>
    <submittedName>
        <fullName evidence="9">Replicase</fullName>
    </submittedName>
</protein>
<dbReference type="Gene3D" id="3.40.50.2000">
    <property type="entry name" value="Glycogen Phosphorylase B"/>
    <property type="match status" value="2"/>
</dbReference>
<dbReference type="Pfam" id="PF00978">
    <property type="entry name" value="RdRP_2"/>
    <property type="match status" value="1"/>
</dbReference>
<dbReference type="EMBL" id="KY357509">
    <property type="protein sequence ID" value="AQM32768.1"/>
    <property type="molecule type" value="Genomic_RNA"/>
</dbReference>
<dbReference type="GO" id="GO:0039694">
    <property type="term" value="P:viral RNA genome replication"/>
    <property type="evidence" value="ECO:0007669"/>
    <property type="project" value="InterPro"/>
</dbReference>
<evidence type="ECO:0000313" key="9">
    <source>
        <dbReference type="EMBL" id="AQM32768.1"/>
    </source>
</evidence>
<keyword evidence="3" id="KW-0548">Nucleotidyltransferase</keyword>
<dbReference type="PANTHER" id="PTHR48050">
    <property type="entry name" value="STEROL 3-BETA-GLUCOSYLTRANSFERASE"/>
    <property type="match status" value="1"/>
</dbReference>
<accession>A0A1Q1M959</accession>
<keyword evidence="4" id="KW-0378">Hydrolase</keyword>
<dbReference type="Pfam" id="PF06722">
    <property type="entry name" value="EryCIII-like_C"/>
    <property type="match status" value="1"/>
</dbReference>
<dbReference type="GO" id="GO:0006351">
    <property type="term" value="P:DNA-templated transcription"/>
    <property type="evidence" value="ECO:0007669"/>
    <property type="project" value="InterPro"/>
</dbReference>
<dbReference type="PROSITE" id="PS50507">
    <property type="entry name" value="RDRP_SSRNA_POS"/>
    <property type="match status" value="1"/>
</dbReference>
<dbReference type="SUPFAM" id="SSF52540">
    <property type="entry name" value="P-loop containing nucleoside triphosphate hydrolases"/>
    <property type="match status" value="1"/>
</dbReference>
<keyword evidence="1" id="KW-0696">RNA-directed RNA polymerase</keyword>
<evidence type="ECO:0000256" key="7">
    <source>
        <dbReference type="SAM" id="MobiDB-lite"/>
    </source>
</evidence>
<dbReference type="GO" id="GO:0003723">
    <property type="term" value="F:RNA binding"/>
    <property type="evidence" value="ECO:0007669"/>
    <property type="project" value="InterPro"/>
</dbReference>
<dbReference type="GeneID" id="65101970"/>
<dbReference type="InterPro" id="IPR027417">
    <property type="entry name" value="P-loop_NTPase"/>
</dbReference>
<name>A0A1Q1M959_9VIRU</name>
<dbReference type="InterPro" id="IPR043502">
    <property type="entry name" value="DNA/RNA_pol_sf"/>
</dbReference>
<dbReference type="InterPro" id="IPR001788">
    <property type="entry name" value="RNA-dep_RNA_pol_alsuvir"/>
</dbReference>
<keyword evidence="2" id="KW-0808">Transferase</keyword>
<evidence type="ECO:0000313" key="10">
    <source>
        <dbReference type="Proteomes" id="UP000501937"/>
    </source>
</evidence>
<feature type="domain" description="RdRp catalytic" evidence="8">
    <location>
        <begin position="3956"/>
        <end position="4069"/>
    </location>
</feature>
<evidence type="ECO:0000256" key="2">
    <source>
        <dbReference type="ARBA" id="ARBA00022679"/>
    </source>
</evidence>
<dbReference type="SUPFAM" id="SSF53756">
    <property type="entry name" value="UDP-Glycosyltransferase/glycogen phosphorylase"/>
    <property type="match status" value="1"/>
</dbReference>
<evidence type="ECO:0000256" key="5">
    <source>
        <dbReference type="ARBA" id="ARBA00022840"/>
    </source>
</evidence>
<dbReference type="CDD" id="cd23255">
    <property type="entry name" value="Endornaviridae_RdRp"/>
    <property type="match status" value="1"/>
</dbReference>
<keyword evidence="6" id="KW-0693">Viral RNA replication</keyword>
<dbReference type="Pfam" id="PF01443">
    <property type="entry name" value="Viral_helicase1"/>
    <property type="match status" value="1"/>
</dbReference>
<evidence type="ECO:0000256" key="1">
    <source>
        <dbReference type="ARBA" id="ARBA00022484"/>
    </source>
</evidence>
<evidence type="ECO:0000259" key="8">
    <source>
        <dbReference type="PROSITE" id="PS50507"/>
    </source>
</evidence>